<accession>A0A8E2AR71</accession>
<sequence length="183" mass="20479">MCQTCSRLSRAIGGIKFTNGSGTPSQTELHVCSSPPVQRTLYSWNIRFARSPVIHLSFFHRARIARPRAEKCRRHCPRRSEDSKTRPGSTDLMCGIVSSPCPSGHIRDRALNMFRVCPCYGLIVHSVTSQRILLPQAAHLYLIALRITLPQDDGTSFRLSPNCVVDHRILPLCFNVSPPRSQG</sequence>
<name>A0A8E2AR71_9APHY</name>
<organism evidence="1 2">
    <name type="scientific">Obba rivulosa</name>
    <dbReference type="NCBI Taxonomy" id="1052685"/>
    <lineage>
        <taxon>Eukaryota</taxon>
        <taxon>Fungi</taxon>
        <taxon>Dikarya</taxon>
        <taxon>Basidiomycota</taxon>
        <taxon>Agaricomycotina</taxon>
        <taxon>Agaricomycetes</taxon>
        <taxon>Polyporales</taxon>
        <taxon>Gelatoporiaceae</taxon>
        <taxon>Obba</taxon>
    </lineage>
</organism>
<keyword evidence="2" id="KW-1185">Reference proteome</keyword>
<gene>
    <name evidence="1" type="ORF">OBBRIDRAFT_213921</name>
</gene>
<evidence type="ECO:0000313" key="1">
    <source>
        <dbReference type="EMBL" id="OCH86642.1"/>
    </source>
</evidence>
<dbReference type="Proteomes" id="UP000250043">
    <property type="component" value="Unassembled WGS sequence"/>
</dbReference>
<reference evidence="1 2" key="1">
    <citation type="submission" date="2016-07" db="EMBL/GenBank/DDBJ databases">
        <title>Draft genome of the white-rot fungus Obba rivulosa 3A-2.</title>
        <authorList>
            <consortium name="DOE Joint Genome Institute"/>
            <person name="Miettinen O."/>
            <person name="Riley R."/>
            <person name="Acob R."/>
            <person name="Barry K."/>
            <person name="Cullen D."/>
            <person name="De Vries R."/>
            <person name="Hainaut M."/>
            <person name="Hatakka A."/>
            <person name="Henrissat B."/>
            <person name="Hilden K."/>
            <person name="Kuo R."/>
            <person name="Labutti K."/>
            <person name="Lipzen A."/>
            <person name="Makela M.R."/>
            <person name="Sandor L."/>
            <person name="Spatafora J.W."/>
            <person name="Grigoriev I.V."/>
            <person name="Hibbett D.S."/>
        </authorList>
    </citation>
    <scope>NUCLEOTIDE SEQUENCE [LARGE SCALE GENOMIC DNA]</scope>
    <source>
        <strain evidence="1 2">3A-2</strain>
    </source>
</reference>
<evidence type="ECO:0000313" key="2">
    <source>
        <dbReference type="Proteomes" id="UP000250043"/>
    </source>
</evidence>
<dbReference type="EMBL" id="KV722518">
    <property type="protein sequence ID" value="OCH86642.1"/>
    <property type="molecule type" value="Genomic_DNA"/>
</dbReference>
<dbReference type="AlphaFoldDB" id="A0A8E2AR71"/>
<proteinExistence type="predicted"/>
<protein>
    <submittedName>
        <fullName evidence="1">Uncharacterized protein</fullName>
    </submittedName>
</protein>